<protein>
    <submittedName>
        <fullName evidence="2">Uncharacterized protein</fullName>
    </submittedName>
</protein>
<feature type="compositionally biased region" description="Basic residues" evidence="1">
    <location>
        <begin position="76"/>
        <end position="87"/>
    </location>
</feature>
<feature type="region of interest" description="Disordered" evidence="1">
    <location>
        <begin position="49"/>
        <end position="145"/>
    </location>
</feature>
<evidence type="ECO:0000313" key="2">
    <source>
        <dbReference type="EMBL" id="JAD86854.1"/>
    </source>
</evidence>
<accession>A0A0A9DE38</accession>
<feature type="compositionally biased region" description="Basic and acidic residues" evidence="1">
    <location>
        <begin position="8"/>
        <end position="21"/>
    </location>
</feature>
<feature type="compositionally biased region" description="Basic residues" evidence="1">
    <location>
        <begin position="52"/>
        <end position="65"/>
    </location>
</feature>
<reference evidence="2" key="2">
    <citation type="journal article" date="2015" name="Data Brief">
        <title>Shoot transcriptome of the giant reed, Arundo donax.</title>
        <authorList>
            <person name="Barrero R.A."/>
            <person name="Guerrero F.D."/>
            <person name="Moolhuijzen P."/>
            <person name="Goolsby J.A."/>
            <person name="Tidwell J."/>
            <person name="Bellgard S.E."/>
            <person name="Bellgard M.I."/>
        </authorList>
    </citation>
    <scope>NUCLEOTIDE SEQUENCE</scope>
    <source>
        <tissue evidence="2">Shoot tissue taken approximately 20 cm above the soil surface</tissue>
    </source>
</reference>
<dbReference type="AlphaFoldDB" id="A0A0A9DE38"/>
<evidence type="ECO:0000256" key="1">
    <source>
        <dbReference type="SAM" id="MobiDB-lite"/>
    </source>
</evidence>
<organism evidence="2">
    <name type="scientific">Arundo donax</name>
    <name type="common">Giant reed</name>
    <name type="synonym">Donax arundinaceus</name>
    <dbReference type="NCBI Taxonomy" id="35708"/>
    <lineage>
        <taxon>Eukaryota</taxon>
        <taxon>Viridiplantae</taxon>
        <taxon>Streptophyta</taxon>
        <taxon>Embryophyta</taxon>
        <taxon>Tracheophyta</taxon>
        <taxon>Spermatophyta</taxon>
        <taxon>Magnoliopsida</taxon>
        <taxon>Liliopsida</taxon>
        <taxon>Poales</taxon>
        <taxon>Poaceae</taxon>
        <taxon>PACMAD clade</taxon>
        <taxon>Arundinoideae</taxon>
        <taxon>Arundineae</taxon>
        <taxon>Arundo</taxon>
    </lineage>
</organism>
<proteinExistence type="predicted"/>
<feature type="compositionally biased region" description="Basic and acidic residues" evidence="1">
    <location>
        <begin position="135"/>
        <end position="145"/>
    </location>
</feature>
<sequence>MQVRAHHQGSEPHQVDGDNQHRISHRASGHLARRCRYRDVLLGCDHSCGDRSHRHTRMQRIHHAPSHQEGSSFHGARGRRSRRRRSPCRGGCPDHQRSCSPTGGSRGSGACVVSKGGAPPNAQVDPRMLEPSAIKLHDSTHRPHP</sequence>
<reference evidence="2" key="1">
    <citation type="submission" date="2014-09" db="EMBL/GenBank/DDBJ databases">
        <authorList>
            <person name="Magalhaes I.L.F."/>
            <person name="Oliveira U."/>
            <person name="Santos F.R."/>
            <person name="Vidigal T.H.D.A."/>
            <person name="Brescovit A.D."/>
            <person name="Santos A.J."/>
        </authorList>
    </citation>
    <scope>NUCLEOTIDE SEQUENCE</scope>
    <source>
        <tissue evidence="2">Shoot tissue taken approximately 20 cm above the soil surface</tissue>
    </source>
</reference>
<name>A0A0A9DE38_ARUDO</name>
<dbReference type="EMBL" id="GBRH01211041">
    <property type="protein sequence ID" value="JAD86854.1"/>
    <property type="molecule type" value="Transcribed_RNA"/>
</dbReference>
<feature type="region of interest" description="Disordered" evidence="1">
    <location>
        <begin position="1"/>
        <end position="21"/>
    </location>
</feature>